<evidence type="ECO:0000256" key="4">
    <source>
        <dbReference type="ARBA" id="ARBA00022801"/>
    </source>
</evidence>
<dbReference type="RefSeq" id="XP_002681080.1">
    <property type="nucleotide sequence ID" value="XM_002681034.1"/>
</dbReference>
<organism evidence="13">
    <name type="scientific">Naegleria gruberi</name>
    <name type="common">Amoeba</name>
    <dbReference type="NCBI Taxonomy" id="5762"/>
    <lineage>
        <taxon>Eukaryota</taxon>
        <taxon>Discoba</taxon>
        <taxon>Heterolobosea</taxon>
        <taxon>Tetramitia</taxon>
        <taxon>Eutetramitia</taxon>
        <taxon>Vahlkampfiidae</taxon>
        <taxon>Naegleria</taxon>
    </lineage>
</organism>
<keyword evidence="5" id="KW-0862">Zinc</keyword>
<keyword evidence="13" id="KW-1185">Reference proteome</keyword>
<evidence type="ECO:0000313" key="12">
    <source>
        <dbReference type="EMBL" id="EFC48336.1"/>
    </source>
</evidence>
<dbReference type="AlphaFoldDB" id="D2V479"/>
<dbReference type="FunFam" id="3.30.830.10:FF:000005">
    <property type="entry name" value="nardilysin isoform X1"/>
    <property type="match status" value="1"/>
</dbReference>
<keyword evidence="3" id="KW-0479">Metal-binding</keyword>
<dbReference type="InterPro" id="IPR050626">
    <property type="entry name" value="Peptidase_M16"/>
</dbReference>
<dbReference type="InParanoid" id="D2V479"/>
<name>D2V479_NAEGR</name>
<proteinExistence type="inferred from homology"/>
<dbReference type="KEGG" id="ngr:NAEGRDRAFT_35474"/>
<feature type="domain" description="Peptidase M16 N-terminal" evidence="8">
    <location>
        <begin position="28"/>
        <end position="157"/>
    </location>
</feature>
<dbReference type="GO" id="GO:0004222">
    <property type="term" value="F:metalloendopeptidase activity"/>
    <property type="evidence" value="ECO:0007669"/>
    <property type="project" value="InterPro"/>
</dbReference>
<keyword evidence="4" id="KW-0378">Hydrolase</keyword>
<evidence type="ECO:0000256" key="1">
    <source>
        <dbReference type="ARBA" id="ARBA00007261"/>
    </source>
</evidence>
<evidence type="ECO:0000259" key="10">
    <source>
        <dbReference type="Pfam" id="PF16187"/>
    </source>
</evidence>
<dbReference type="Proteomes" id="UP000006671">
    <property type="component" value="Unassembled WGS sequence"/>
</dbReference>
<dbReference type="GO" id="GO:0005739">
    <property type="term" value="C:mitochondrion"/>
    <property type="evidence" value="ECO:0007669"/>
    <property type="project" value="TreeGrafter"/>
</dbReference>
<dbReference type="OMA" id="WIFDEMK"/>
<evidence type="ECO:0000313" key="13">
    <source>
        <dbReference type="Proteomes" id="UP000006671"/>
    </source>
</evidence>
<dbReference type="GO" id="GO:0046872">
    <property type="term" value="F:metal ion binding"/>
    <property type="evidence" value="ECO:0007669"/>
    <property type="project" value="UniProtKB-KW"/>
</dbReference>
<feature type="domain" description="Coenzyme PQQ synthesis protein F-like C-terminal lobe" evidence="11">
    <location>
        <begin position="793"/>
        <end position="891"/>
    </location>
</feature>
<evidence type="ECO:0000256" key="7">
    <source>
        <dbReference type="RuleBase" id="RU004447"/>
    </source>
</evidence>
<dbReference type="Gene3D" id="3.30.830.10">
    <property type="entry name" value="Metalloenzyme, LuxS/M16 peptidase-like"/>
    <property type="match status" value="4"/>
</dbReference>
<feature type="domain" description="Peptidase M16 middle/third" evidence="10">
    <location>
        <begin position="402"/>
        <end position="673"/>
    </location>
</feature>
<dbReference type="GO" id="GO:0051603">
    <property type="term" value="P:proteolysis involved in protein catabolic process"/>
    <property type="evidence" value="ECO:0007669"/>
    <property type="project" value="TreeGrafter"/>
</dbReference>
<gene>
    <name evidence="12" type="ORF">NAEGRDRAFT_35474</name>
</gene>
<dbReference type="PANTHER" id="PTHR43690:SF18">
    <property type="entry name" value="INSULIN-DEGRADING ENZYME-RELATED"/>
    <property type="match status" value="1"/>
</dbReference>
<accession>D2V479</accession>
<evidence type="ECO:0000259" key="8">
    <source>
        <dbReference type="Pfam" id="PF00675"/>
    </source>
</evidence>
<dbReference type="InterPro" id="IPR007863">
    <property type="entry name" value="Peptidase_M16_C"/>
</dbReference>
<feature type="domain" description="Peptidase M16 C-terminal" evidence="9">
    <location>
        <begin position="191"/>
        <end position="387"/>
    </location>
</feature>
<dbReference type="PROSITE" id="PS00143">
    <property type="entry name" value="INSULINASE"/>
    <property type="match status" value="1"/>
</dbReference>
<dbReference type="InterPro" id="IPR011249">
    <property type="entry name" value="Metalloenz_LuxS/M16"/>
</dbReference>
<dbReference type="VEuPathDB" id="AmoebaDB:NAEGRDRAFT_35474"/>
<dbReference type="STRING" id="5762.D2V479"/>
<dbReference type="InterPro" id="IPR032632">
    <property type="entry name" value="Peptidase_M16_M"/>
</dbReference>
<dbReference type="SMR" id="D2V479"/>
<reference evidence="12 13" key="1">
    <citation type="journal article" date="2010" name="Cell">
        <title>The genome of Naegleria gruberi illuminates early eukaryotic versatility.</title>
        <authorList>
            <person name="Fritz-Laylin L.K."/>
            <person name="Prochnik S.E."/>
            <person name="Ginger M.L."/>
            <person name="Dacks J.B."/>
            <person name="Carpenter M.L."/>
            <person name="Field M.C."/>
            <person name="Kuo A."/>
            <person name="Paredez A."/>
            <person name="Chapman J."/>
            <person name="Pham J."/>
            <person name="Shu S."/>
            <person name="Neupane R."/>
            <person name="Cipriano M."/>
            <person name="Mancuso J."/>
            <person name="Tu H."/>
            <person name="Salamov A."/>
            <person name="Lindquist E."/>
            <person name="Shapiro H."/>
            <person name="Lucas S."/>
            <person name="Grigoriev I.V."/>
            <person name="Cande W.Z."/>
            <person name="Fulton C."/>
            <person name="Rokhsar D.S."/>
            <person name="Dawson S.C."/>
        </authorList>
    </citation>
    <scope>NUCLEOTIDE SEQUENCE [LARGE SCALE GENOMIC DNA]</scope>
    <source>
        <strain evidence="12 13">NEG-M</strain>
    </source>
</reference>
<dbReference type="GeneID" id="8862093"/>
<evidence type="ECO:0000259" key="9">
    <source>
        <dbReference type="Pfam" id="PF05193"/>
    </source>
</evidence>
<dbReference type="Pfam" id="PF22456">
    <property type="entry name" value="PqqF-like_C_4"/>
    <property type="match status" value="1"/>
</dbReference>
<dbReference type="InterPro" id="IPR001431">
    <property type="entry name" value="Pept_M16_Zn_BS"/>
</dbReference>
<dbReference type="MEROPS" id="M16.A09"/>
<dbReference type="Pfam" id="PF00675">
    <property type="entry name" value="Peptidase_M16"/>
    <property type="match status" value="1"/>
</dbReference>
<keyword evidence="6" id="KW-0482">Metalloprotease</keyword>
<dbReference type="FunCoup" id="D2V479">
    <property type="interactions" value="385"/>
</dbReference>
<dbReference type="eggNOG" id="KOG0959">
    <property type="taxonomic scope" value="Eukaryota"/>
</dbReference>
<dbReference type="Pfam" id="PF05193">
    <property type="entry name" value="Peptidase_M16_C"/>
    <property type="match status" value="1"/>
</dbReference>
<dbReference type="InterPro" id="IPR054734">
    <property type="entry name" value="PqqF-like_C_4"/>
</dbReference>
<evidence type="ECO:0000256" key="3">
    <source>
        <dbReference type="ARBA" id="ARBA00022723"/>
    </source>
</evidence>
<dbReference type="PANTHER" id="PTHR43690">
    <property type="entry name" value="NARDILYSIN"/>
    <property type="match status" value="1"/>
</dbReference>
<comment type="similarity">
    <text evidence="1 7">Belongs to the peptidase M16 family.</text>
</comment>
<keyword evidence="2" id="KW-0645">Protease</keyword>
<protein>
    <submittedName>
        <fullName evidence="12">Peptidase</fullName>
    </submittedName>
</protein>
<dbReference type="FunFam" id="3.30.830.10:FF:000004">
    <property type="entry name" value="Putative insulin-degrading enzyme"/>
    <property type="match status" value="1"/>
</dbReference>
<evidence type="ECO:0000256" key="2">
    <source>
        <dbReference type="ARBA" id="ARBA00022670"/>
    </source>
</evidence>
<dbReference type="InterPro" id="IPR011765">
    <property type="entry name" value="Pept_M16_N"/>
</dbReference>
<dbReference type="OrthoDB" id="952271at2759"/>
<sequence length="985" mass="113628">MQTIVDIVKPKLDTREYKVLKLVNELEVLLVSDSESQTSAAAMDVKVGHFSDPADFPGLAHFCEHMCFLGSSKYPQEGEYQEFIKKNGGSTNAGTSTETTGFYFSVQSGQLEKALDMFAQFFIAPSFTESATGREILAVDSEHKKNLNEDHWRQYQILKSNSNSQHPFSKFATGCVETLDTTPKERNMNVRDALMEFHSKYYSSNQMKLCILGNQPISQLEEWAVTKFSEIKNMGSQTHHFYPKDVKPFEKEQISKFIRTKTISDITELLVLFPITMKSDHVEGRNMIYKYKPDKYITHLLGHEGKGSLFSYLKKLGWSSSLSAGPFLRVGGVHQEIDSFTSFTLYSVTIELTSEGESHIKEIVEKLFEFIDLVRSQPVQKWVFDEITHLAEIGLQNLEFPSAMQCASDLSQNLTKYLPKDVISGAHLIEYNEVAIIEFMQQLKANNFNIYYQKNSFDDTNFLEEKWYGTKYSVEHIEKDWIEHLSNVKHVTPELDFPPRNPFIPEDLSIKGVIDQAENSQPPVLITDDSKIKTWFKQDNYFGTPRGSLIYNIILPQTKADPRTVIQAELFAELVMDYLNEEAYLAQVAGIQYTISFNPNGINVIVIGFNDKLLQVNNKVLQTMVDCADKKLLSEQRFNVIMELLSRNYKNFPFSQPYEHAMIESIRFMYQRKFCALDYIQVVDSITFESFYNFVQMWMTTLRVELLVHGNFTKEEAEIISMETENILYKNRSTTVSVPLPCQENREYVVQLPAGTDILVPVLSYNPSNPNHGLEIVYQLGLRSFELDTLAELFNQIVSTPYYSYLRTEKQLGYIVHSRVRFDHNVCSFSCILQSPTYDPKHILTENDTFMESFGEILAAITEQDLQEIINSLITKIMEKEKKMKIESARLMTEISNQQYKFDRRERKVETLKKFTKQHLIDLYNDYLIPSGSKFKRASFLLFASSDAKSYENVATFKDERKSILVSDRFNFKNSLPLFPTLTDY</sequence>
<dbReference type="GO" id="GO:0043171">
    <property type="term" value="P:peptide catabolic process"/>
    <property type="evidence" value="ECO:0007669"/>
    <property type="project" value="TreeGrafter"/>
</dbReference>
<evidence type="ECO:0000256" key="6">
    <source>
        <dbReference type="ARBA" id="ARBA00023049"/>
    </source>
</evidence>
<dbReference type="GO" id="GO:0005829">
    <property type="term" value="C:cytosol"/>
    <property type="evidence" value="ECO:0007669"/>
    <property type="project" value="TreeGrafter"/>
</dbReference>
<dbReference type="Pfam" id="PF16187">
    <property type="entry name" value="Peptidase_M16_M"/>
    <property type="match status" value="1"/>
</dbReference>
<dbReference type="EMBL" id="GG738851">
    <property type="protein sequence ID" value="EFC48336.1"/>
    <property type="molecule type" value="Genomic_DNA"/>
</dbReference>
<evidence type="ECO:0000259" key="11">
    <source>
        <dbReference type="Pfam" id="PF22456"/>
    </source>
</evidence>
<evidence type="ECO:0000256" key="5">
    <source>
        <dbReference type="ARBA" id="ARBA00022833"/>
    </source>
</evidence>
<dbReference type="SUPFAM" id="SSF63411">
    <property type="entry name" value="LuxS/MPP-like metallohydrolase"/>
    <property type="match status" value="4"/>
</dbReference>